<dbReference type="EC" id="4.2.1.11" evidence="2"/>
<dbReference type="AlphaFoldDB" id="A0A6J4U0U0"/>
<accession>A0A6J4U0U0</accession>
<feature type="non-terminal residue" evidence="2">
    <location>
        <position position="1"/>
    </location>
</feature>
<keyword evidence="2" id="KW-0456">Lyase</keyword>
<feature type="non-terminal residue" evidence="2">
    <location>
        <position position="317"/>
    </location>
</feature>
<feature type="compositionally biased region" description="Basic residues" evidence="1">
    <location>
        <begin position="299"/>
        <end position="317"/>
    </location>
</feature>
<feature type="compositionally biased region" description="Basic residues" evidence="1">
    <location>
        <begin position="195"/>
        <end position="220"/>
    </location>
</feature>
<gene>
    <name evidence="2" type="ORF">AVDCRST_MAG30-4228</name>
</gene>
<feature type="compositionally biased region" description="Gly residues" evidence="1">
    <location>
        <begin position="18"/>
        <end position="35"/>
    </location>
</feature>
<feature type="compositionally biased region" description="Low complexity" evidence="1">
    <location>
        <begin position="124"/>
        <end position="133"/>
    </location>
</feature>
<feature type="compositionally biased region" description="Basic and acidic residues" evidence="1">
    <location>
        <begin position="241"/>
        <end position="261"/>
    </location>
</feature>
<evidence type="ECO:0000313" key="2">
    <source>
        <dbReference type="EMBL" id="CAA9535941.1"/>
    </source>
</evidence>
<dbReference type="EMBL" id="CADCVS010000552">
    <property type="protein sequence ID" value="CAA9535941.1"/>
    <property type="molecule type" value="Genomic_DNA"/>
</dbReference>
<feature type="compositionally biased region" description="Basic residues" evidence="1">
    <location>
        <begin position="79"/>
        <end position="97"/>
    </location>
</feature>
<sequence>VPDRDRPRPPDPRLAGQPDGGGRARAALGRGGPRGGPLRRLHGRVRGHRAARRRRGLPGQGGHPGGHQRQHGDRPGDRRLRRARPVRPRPRAHRARRHAEQGAPRGQRDPRRVPRRGPSGRRGGAPAPVALPGRRGGARAARADDERAQRRRPRRQLRRLPGVHGRPLRRRDLQRGPAHGRRGLPPPQEDAGRARHEHRGGRRGRLRAGPRVQRGRARAARRGDPLRRLRAGRRRRHRPGPRHERDPLRGPLQPREREPRALRRRDGRLLGRPRLSLPDRLDRGRHGRGGLGRLEVAHPARRRPRPARRRRPLRHEH</sequence>
<organism evidence="2">
    <name type="scientific">uncultured Solirubrobacteraceae bacterium</name>
    <dbReference type="NCBI Taxonomy" id="1162706"/>
    <lineage>
        <taxon>Bacteria</taxon>
        <taxon>Bacillati</taxon>
        <taxon>Actinomycetota</taxon>
        <taxon>Thermoleophilia</taxon>
        <taxon>Solirubrobacterales</taxon>
        <taxon>Solirubrobacteraceae</taxon>
        <taxon>environmental samples</taxon>
    </lineage>
</organism>
<evidence type="ECO:0000256" key="1">
    <source>
        <dbReference type="SAM" id="MobiDB-lite"/>
    </source>
</evidence>
<feature type="compositionally biased region" description="Basic residues" evidence="1">
    <location>
        <begin position="149"/>
        <end position="158"/>
    </location>
</feature>
<feature type="compositionally biased region" description="Basic residues" evidence="1">
    <location>
        <begin position="228"/>
        <end position="240"/>
    </location>
</feature>
<feature type="region of interest" description="Disordered" evidence="1">
    <location>
        <begin position="1"/>
        <end position="317"/>
    </location>
</feature>
<protein>
    <submittedName>
        <fullName evidence="2">Enolase</fullName>
        <ecNumber evidence="2">4.2.1.11</ecNumber>
    </submittedName>
</protein>
<reference evidence="2" key="1">
    <citation type="submission" date="2020-02" db="EMBL/GenBank/DDBJ databases">
        <authorList>
            <person name="Meier V. D."/>
        </authorList>
    </citation>
    <scope>NUCLEOTIDE SEQUENCE</scope>
    <source>
        <strain evidence="2">AVDCRST_MAG30</strain>
    </source>
</reference>
<dbReference type="GO" id="GO:0004634">
    <property type="term" value="F:phosphopyruvate hydratase activity"/>
    <property type="evidence" value="ECO:0007669"/>
    <property type="project" value="UniProtKB-EC"/>
</dbReference>
<feature type="compositionally biased region" description="Basic and acidic residues" evidence="1">
    <location>
        <begin position="1"/>
        <end position="11"/>
    </location>
</feature>
<name>A0A6J4U0U0_9ACTN</name>
<proteinExistence type="predicted"/>
<feature type="compositionally biased region" description="Basic residues" evidence="1">
    <location>
        <begin position="37"/>
        <end position="56"/>
    </location>
</feature>